<reference evidence="2" key="2">
    <citation type="submission" date="2015-01" db="EMBL/GenBank/DDBJ databases">
        <title>Evolutionary Origins and Diversification of the Mycorrhizal Mutualists.</title>
        <authorList>
            <consortium name="DOE Joint Genome Institute"/>
            <consortium name="Mycorrhizal Genomics Consortium"/>
            <person name="Kohler A."/>
            <person name="Kuo A."/>
            <person name="Nagy L.G."/>
            <person name="Floudas D."/>
            <person name="Copeland A."/>
            <person name="Barry K.W."/>
            <person name="Cichocki N."/>
            <person name="Veneault-Fourrey C."/>
            <person name="LaButti K."/>
            <person name="Lindquist E.A."/>
            <person name="Lipzen A."/>
            <person name="Lundell T."/>
            <person name="Morin E."/>
            <person name="Murat C."/>
            <person name="Riley R."/>
            <person name="Ohm R."/>
            <person name="Sun H."/>
            <person name="Tunlid A."/>
            <person name="Henrissat B."/>
            <person name="Grigoriev I.V."/>
            <person name="Hibbett D.S."/>
            <person name="Martin F."/>
        </authorList>
    </citation>
    <scope>NUCLEOTIDE SEQUENCE [LARGE SCALE GENOMIC DNA]</scope>
    <source>
        <strain evidence="2">LaAM-08-1</strain>
    </source>
</reference>
<accession>A0A0C9WLN2</accession>
<reference evidence="1 2" key="1">
    <citation type="submission" date="2014-04" db="EMBL/GenBank/DDBJ databases">
        <authorList>
            <consortium name="DOE Joint Genome Institute"/>
            <person name="Kuo A."/>
            <person name="Kohler A."/>
            <person name="Nagy L.G."/>
            <person name="Floudas D."/>
            <person name="Copeland A."/>
            <person name="Barry K.W."/>
            <person name="Cichocki N."/>
            <person name="Veneault-Fourrey C."/>
            <person name="LaButti K."/>
            <person name="Lindquist E.A."/>
            <person name="Lipzen A."/>
            <person name="Lundell T."/>
            <person name="Morin E."/>
            <person name="Murat C."/>
            <person name="Sun H."/>
            <person name="Tunlid A."/>
            <person name="Henrissat B."/>
            <person name="Grigoriev I.V."/>
            <person name="Hibbett D.S."/>
            <person name="Martin F."/>
            <person name="Nordberg H.P."/>
            <person name="Cantor M.N."/>
            <person name="Hua S.X."/>
        </authorList>
    </citation>
    <scope>NUCLEOTIDE SEQUENCE [LARGE SCALE GENOMIC DNA]</scope>
    <source>
        <strain evidence="1 2">LaAM-08-1</strain>
    </source>
</reference>
<name>A0A0C9WLN2_9AGAR</name>
<evidence type="ECO:0000313" key="1">
    <source>
        <dbReference type="EMBL" id="KIJ97399.1"/>
    </source>
</evidence>
<gene>
    <name evidence="1" type="ORF">K443DRAFT_681545</name>
</gene>
<sequence length="528" mass="60174">MPTTTIASLPYDVWAKIVSFIPKHVLRNLYAVNQVLFNFAMEERYKSAYIHHLKDPLTIDCVNRLSDPFRASKTRDLHLRPSPLGLLISEISQKKVQSLKRKIKRTADDILVKTFLKTDIKYEEQREAIRSLLQIVTGLSEVQTLRVELSSPDRLKSFRMATPLIDIAWQACSTALRRVHFDFPLDVMRCVLPSNLHLPNLEELSVRFSITYRTTDSEEAIITNLVPFVNNHHLTLQKLTLSTFEHFHFASFYHQLSHMPRLTSFSLTQGYVSTLQTDTSGLHRFLTVHADTLISLKLVFQALGKSYVKDPLMEGWFKQPCLEVALPHLRTLEFGLWDFPSSISTLLDTYLKQYSDSLTSLIITNKPPLTYEDLNNIVTGFGASGVLKYLEVGVSTVPCKIFDLLFINLPGLHALSLATDGFVTIKDVSYQSTNIAMSQRFNHWQEGFCAEMRPLSYPAWDLRHLTLSFNVWTATLNKLCVTAILKTLPGLQTFNGIPKQNYLDQLSREMRGVPPLPSSTRLNRSPSL</sequence>
<dbReference type="AlphaFoldDB" id="A0A0C9WLN2"/>
<dbReference type="HOGENOM" id="CLU_028894_2_0_1"/>
<evidence type="ECO:0008006" key="3">
    <source>
        <dbReference type="Google" id="ProtNLM"/>
    </source>
</evidence>
<organism evidence="1 2">
    <name type="scientific">Laccaria amethystina LaAM-08-1</name>
    <dbReference type="NCBI Taxonomy" id="1095629"/>
    <lineage>
        <taxon>Eukaryota</taxon>
        <taxon>Fungi</taxon>
        <taxon>Dikarya</taxon>
        <taxon>Basidiomycota</taxon>
        <taxon>Agaricomycotina</taxon>
        <taxon>Agaricomycetes</taxon>
        <taxon>Agaricomycetidae</taxon>
        <taxon>Agaricales</taxon>
        <taxon>Agaricineae</taxon>
        <taxon>Hydnangiaceae</taxon>
        <taxon>Laccaria</taxon>
    </lineage>
</organism>
<dbReference type="SUPFAM" id="SSF52047">
    <property type="entry name" value="RNI-like"/>
    <property type="match status" value="1"/>
</dbReference>
<dbReference type="EMBL" id="KN838694">
    <property type="protein sequence ID" value="KIJ97399.1"/>
    <property type="molecule type" value="Genomic_DNA"/>
</dbReference>
<dbReference type="InterPro" id="IPR032675">
    <property type="entry name" value="LRR_dom_sf"/>
</dbReference>
<evidence type="ECO:0000313" key="2">
    <source>
        <dbReference type="Proteomes" id="UP000054477"/>
    </source>
</evidence>
<proteinExistence type="predicted"/>
<protein>
    <recommendedName>
        <fullName evidence="3">F-box domain-containing protein</fullName>
    </recommendedName>
</protein>
<dbReference type="OrthoDB" id="3039255at2759"/>
<dbReference type="Proteomes" id="UP000054477">
    <property type="component" value="Unassembled WGS sequence"/>
</dbReference>
<keyword evidence="2" id="KW-1185">Reference proteome</keyword>
<dbReference type="Gene3D" id="3.80.10.10">
    <property type="entry name" value="Ribonuclease Inhibitor"/>
    <property type="match status" value="1"/>
</dbReference>